<dbReference type="InterPro" id="IPR000719">
    <property type="entry name" value="Prot_kinase_dom"/>
</dbReference>
<sequence length="338" mass="38298">MAEFRTPVKTKCSHLIDSNLYSNPIEIPASPFLQQIGHGTGVDILKFERSPSVGFVKSPWAIKKRNKKFCGGKDYDNRLEFEAKLLKKLNHPNIVGFRAFTLSSKGDPCLAMEQLDISLGDLIESKVDKGDNIFPAKDILYVAYEMAKGLDYLHNTMHILHGDMKSFNVLVSNDLKKVKLCDFGVSVPLTETLELKDTKFRYVGTECWSAPEVLETGPITDKCDIWSYGLILWEMIALSPPHVYYDPNELQNNTEDEESLSLKVESDIEDQSLDDSSSFFFKMEKKFGTRPPLPAINLGVEYENVLDIFYTCTCNDYKLRPSAKGLLNYFSVCKLIKV</sequence>
<keyword evidence="3" id="KW-0808">Transferase</keyword>
<organism evidence="2 3">
    <name type="scientific">Polistes dominula</name>
    <name type="common">European paper wasp</name>
    <name type="synonym">Vespa dominula</name>
    <dbReference type="NCBI Taxonomy" id="743375"/>
    <lineage>
        <taxon>Eukaryota</taxon>
        <taxon>Metazoa</taxon>
        <taxon>Ecdysozoa</taxon>
        <taxon>Arthropoda</taxon>
        <taxon>Hexapoda</taxon>
        <taxon>Insecta</taxon>
        <taxon>Pterygota</taxon>
        <taxon>Neoptera</taxon>
        <taxon>Endopterygota</taxon>
        <taxon>Hymenoptera</taxon>
        <taxon>Apocrita</taxon>
        <taxon>Aculeata</taxon>
        <taxon>Vespoidea</taxon>
        <taxon>Vespidae</taxon>
        <taxon>Polistinae</taxon>
        <taxon>Polistini</taxon>
        <taxon>Polistes</taxon>
    </lineage>
</organism>
<dbReference type="PANTHER" id="PTHR24361">
    <property type="entry name" value="MITOGEN-ACTIVATED KINASE KINASE KINASE"/>
    <property type="match status" value="1"/>
</dbReference>
<gene>
    <name evidence="3" type="primary">LOC107068981</name>
</gene>
<dbReference type="InterPro" id="IPR053235">
    <property type="entry name" value="Ser_Thr_kinase"/>
</dbReference>
<dbReference type="SUPFAM" id="SSF56112">
    <property type="entry name" value="Protein kinase-like (PK-like)"/>
    <property type="match status" value="1"/>
</dbReference>
<dbReference type="Proteomes" id="UP000694924">
    <property type="component" value="Unplaced"/>
</dbReference>
<evidence type="ECO:0000259" key="1">
    <source>
        <dbReference type="PROSITE" id="PS50011"/>
    </source>
</evidence>
<dbReference type="Pfam" id="PF00069">
    <property type="entry name" value="Pkinase"/>
    <property type="match status" value="1"/>
</dbReference>
<keyword evidence="2" id="KW-1185">Reference proteome</keyword>
<dbReference type="Gene3D" id="1.10.510.10">
    <property type="entry name" value="Transferase(Phosphotransferase) domain 1"/>
    <property type="match status" value="1"/>
</dbReference>
<dbReference type="PROSITE" id="PS00108">
    <property type="entry name" value="PROTEIN_KINASE_ST"/>
    <property type="match status" value="1"/>
</dbReference>
<protein>
    <submittedName>
        <fullName evidence="3">Lymphokine-activated killer T-cell-originated protein kinase</fullName>
    </submittedName>
</protein>
<dbReference type="RefSeq" id="XP_015181343.1">
    <property type="nucleotide sequence ID" value="XM_015325857.1"/>
</dbReference>
<proteinExistence type="predicted"/>
<feature type="domain" description="Protein kinase" evidence="1">
    <location>
        <begin position="30"/>
        <end position="332"/>
    </location>
</feature>
<dbReference type="GeneID" id="107068981"/>
<dbReference type="SMART" id="SM00220">
    <property type="entry name" value="S_TKc"/>
    <property type="match status" value="1"/>
</dbReference>
<keyword evidence="3" id="KW-0418">Kinase</keyword>
<reference evidence="3" key="1">
    <citation type="submission" date="2025-08" db="UniProtKB">
        <authorList>
            <consortium name="RefSeq"/>
        </authorList>
    </citation>
    <scope>IDENTIFICATION</scope>
    <source>
        <tissue evidence="3">Whole body</tissue>
    </source>
</reference>
<dbReference type="PROSITE" id="PS50011">
    <property type="entry name" value="PROTEIN_KINASE_DOM"/>
    <property type="match status" value="1"/>
</dbReference>
<dbReference type="GO" id="GO:0016301">
    <property type="term" value="F:kinase activity"/>
    <property type="evidence" value="ECO:0007669"/>
    <property type="project" value="UniProtKB-KW"/>
</dbReference>
<name>A0ABM1IMA6_POLDO</name>
<dbReference type="InterPro" id="IPR011009">
    <property type="entry name" value="Kinase-like_dom_sf"/>
</dbReference>
<evidence type="ECO:0000313" key="2">
    <source>
        <dbReference type="Proteomes" id="UP000694924"/>
    </source>
</evidence>
<dbReference type="Gene3D" id="3.30.200.20">
    <property type="entry name" value="Phosphorylase Kinase, domain 1"/>
    <property type="match status" value="1"/>
</dbReference>
<dbReference type="InterPro" id="IPR008271">
    <property type="entry name" value="Ser/Thr_kinase_AS"/>
</dbReference>
<accession>A0ABM1IMA6</accession>
<evidence type="ECO:0000313" key="3">
    <source>
        <dbReference type="RefSeq" id="XP_015181343.1"/>
    </source>
</evidence>